<evidence type="ECO:0000313" key="3">
    <source>
        <dbReference type="Proteomes" id="UP001369082"/>
    </source>
</evidence>
<comment type="caution">
    <text evidence="2">The sequence shown here is derived from an EMBL/GenBank/DDBJ whole genome shotgun (WGS) entry which is preliminary data.</text>
</comment>
<feature type="transmembrane region" description="Helical" evidence="1">
    <location>
        <begin position="83"/>
        <end position="103"/>
    </location>
</feature>
<keyword evidence="1" id="KW-0472">Membrane</keyword>
<keyword evidence="3" id="KW-1185">Reference proteome</keyword>
<gene>
    <name evidence="2" type="ORF">V6256_07355</name>
</gene>
<keyword evidence="1" id="KW-0812">Transmembrane</keyword>
<protein>
    <submittedName>
        <fullName evidence="2">Uncharacterized protein</fullName>
    </submittedName>
</protein>
<accession>A0ABU9GQ58</accession>
<feature type="transmembrane region" description="Helical" evidence="1">
    <location>
        <begin position="51"/>
        <end position="71"/>
    </location>
</feature>
<dbReference type="RefSeq" id="WP_341597431.1">
    <property type="nucleotide sequence ID" value="NZ_JBAKAZ010000022.1"/>
</dbReference>
<evidence type="ECO:0000256" key="1">
    <source>
        <dbReference type="SAM" id="Phobius"/>
    </source>
</evidence>
<organism evidence="2 3">
    <name type="scientific">Psychromonas aquatilis</name>
    <dbReference type="NCBI Taxonomy" id="2005072"/>
    <lineage>
        <taxon>Bacteria</taxon>
        <taxon>Pseudomonadati</taxon>
        <taxon>Pseudomonadota</taxon>
        <taxon>Gammaproteobacteria</taxon>
        <taxon>Alteromonadales</taxon>
        <taxon>Psychromonadaceae</taxon>
        <taxon>Psychromonas</taxon>
    </lineage>
</organism>
<proteinExistence type="predicted"/>
<keyword evidence="1" id="KW-1133">Transmembrane helix</keyword>
<sequence length="105" mass="11696">MTACMFAGLIVAVPPMKKVCPRFIRMSIGGLLLMAGLWNIFWYASQHFQEFWGIAAFCSGLLMVLTSIYIVKASCLPSFLQRGKPVVLLMLLGCAILYAVTIYRL</sequence>
<feature type="transmembrane region" description="Helical" evidence="1">
    <location>
        <begin position="23"/>
        <end position="45"/>
    </location>
</feature>
<reference evidence="2 3" key="1">
    <citation type="submission" date="2024-02" db="EMBL/GenBank/DDBJ databases">
        <title>Bacteria isolated from the canopy kelp, Nereocystis luetkeana.</title>
        <authorList>
            <person name="Pfister C.A."/>
            <person name="Younker I.T."/>
            <person name="Light S.H."/>
        </authorList>
    </citation>
    <scope>NUCLEOTIDE SEQUENCE [LARGE SCALE GENOMIC DNA]</scope>
    <source>
        <strain evidence="2 3">TI.1.05</strain>
    </source>
</reference>
<dbReference type="Proteomes" id="UP001369082">
    <property type="component" value="Unassembled WGS sequence"/>
</dbReference>
<dbReference type="EMBL" id="JBAKAZ010000022">
    <property type="protein sequence ID" value="MEL0629422.1"/>
    <property type="molecule type" value="Genomic_DNA"/>
</dbReference>
<evidence type="ECO:0000313" key="2">
    <source>
        <dbReference type="EMBL" id="MEL0629422.1"/>
    </source>
</evidence>
<name>A0ABU9GQ58_9GAMM</name>